<evidence type="ECO:0000313" key="3">
    <source>
        <dbReference type="Proteomes" id="UP000029661"/>
    </source>
</evidence>
<evidence type="ECO:0000313" key="2">
    <source>
        <dbReference type="EMBL" id="AIS31289.1"/>
    </source>
</evidence>
<accession>A0A089ZUU4</accession>
<proteinExistence type="predicted"/>
<protein>
    <submittedName>
        <fullName evidence="2">Glycosyl transferase GT4 family</fullName>
    </submittedName>
</protein>
<dbReference type="Pfam" id="PF13692">
    <property type="entry name" value="Glyco_trans_1_4"/>
    <property type="match status" value="1"/>
</dbReference>
<dbReference type="KEGG" id="mfc:BRM9_0464"/>
<dbReference type="Gene3D" id="3.40.50.2000">
    <property type="entry name" value="Glycogen Phosphorylase B"/>
    <property type="match status" value="2"/>
</dbReference>
<dbReference type="Proteomes" id="UP000029661">
    <property type="component" value="Chromosome"/>
</dbReference>
<name>A0A089ZUU4_METFO</name>
<dbReference type="AlphaFoldDB" id="A0A089ZUU4"/>
<evidence type="ECO:0000259" key="1">
    <source>
        <dbReference type="Pfam" id="PF13439"/>
    </source>
</evidence>
<dbReference type="InterPro" id="IPR028098">
    <property type="entry name" value="Glyco_trans_4-like_N"/>
</dbReference>
<dbReference type="OrthoDB" id="132546at2157"/>
<dbReference type="EMBL" id="CP006933">
    <property type="protein sequence ID" value="AIS31289.1"/>
    <property type="molecule type" value="Genomic_DNA"/>
</dbReference>
<keyword evidence="2" id="KW-0808">Transferase</keyword>
<dbReference type="RefSeq" id="WP_048084643.1">
    <property type="nucleotide sequence ID" value="NZ_CP006933.1"/>
</dbReference>
<dbReference type="GeneID" id="24791618"/>
<dbReference type="SUPFAM" id="SSF53756">
    <property type="entry name" value="UDP-Glycosyltransferase/glycogen phosphorylase"/>
    <property type="match status" value="1"/>
</dbReference>
<dbReference type="PANTHER" id="PTHR12526">
    <property type="entry name" value="GLYCOSYLTRANSFERASE"/>
    <property type="match status" value="1"/>
</dbReference>
<dbReference type="Pfam" id="PF13439">
    <property type="entry name" value="Glyco_transf_4"/>
    <property type="match status" value="1"/>
</dbReference>
<reference evidence="2 3" key="1">
    <citation type="submission" date="2013-12" db="EMBL/GenBank/DDBJ databases">
        <title>The complete genome sequence of Methanobacterium sp. BRM9.</title>
        <authorList>
            <consortium name="Pastoral Greenhouse Gas Research Consortium"/>
            <person name="Kelly W.J."/>
            <person name="Leahy S.C."/>
            <person name="Perry R."/>
            <person name="Li D."/>
            <person name="Altermann E."/>
            <person name="Lambie S.C."/>
            <person name="Attwood G.T."/>
        </authorList>
    </citation>
    <scope>NUCLEOTIDE SEQUENCE [LARGE SCALE GENOMIC DNA]</scope>
    <source>
        <strain evidence="2 3">BRM9</strain>
    </source>
</reference>
<gene>
    <name evidence="2" type="ORF">BRM9_0464</name>
</gene>
<dbReference type="GO" id="GO:0016740">
    <property type="term" value="F:transferase activity"/>
    <property type="evidence" value="ECO:0007669"/>
    <property type="project" value="UniProtKB-KW"/>
</dbReference>
<feature type="domain" description="Glycosyltransferase subfamily 4-like N-terminal" evidence="1">
    <location>
        <begin position="24"/>
        <end position="219"/>
    </location>
</feature>
<organism evidence="2 3">
    <name type="scientific">Methanobacterium formicicum</name>
    <dbReference type="NCBI Taxonomy" id="2162"/>
    <lineage>
        <taxon>Archaea</taxon>
        <taxon>Methanobacteriati</taxon>
        <taxon>Methanobacteriota</taxon>
        <taxon>Methanomada group</taxon>
        <taxon>Methanobacteria</taxon>
        <taxon>Methanobacteriales</taxon>
        <taxon>Methanobacteriaceae</taxon>
        <taxon>Methanobacterium</taxon>
    </lineage>
</organism>
<dbReference type="STRING" id="2162.BRM9_0464"/>
<sequence length="423" mass="49231">MKKVLIISFFFNNKEEIGSVRLRGLAKYLPEYGWEPTILTIKRGNESESGFRTLETEYSDLVANWESKLGLNSENIKLKSKENKNFTESLIKVWLEIFAYPDPEKNWYKPAVKAGSELLEKEHFDAILSSSSPVTCHLIANKLKEIYKIPWIADLRDLWAYNHYYNFSRFRVFRDINLEKRTLASANVLSTVSKPLADKLIELHENKNVVTILNGFDPKNKAEKVRMLDKKFSIIYTGRIYEKNMDIELLFKAISQLNKEKEINLDDFSIEFYGNQKHLLEKQLSPHINKYNLKRIIKIHGQVSHEDALKRQKKSQLLLLLNWNDPKEKGVFTGKIFEYLSAQRPIIALGGYGGVVKELLEQTKAGVSLNNTNELKRIIKSFYSEFKLNGEAKYSGIPKEIDKYSHKEMAMRFSEVLERINNF</sequence>
<dbReference type="PANTHER" id="PTHR12526:SF630">
    <property type="entry name" value="GLYCOSYLTRANSFERASE"/>
    <property type="match status" value="1"/>
</dbReference>